<gene>
    <name evidence="1" type="ORF">GSLYS_00019301001</name>
</gene>
<comment type="caution">
    <text evidence="1">The sequence shown here is derived from an EMBL/GenBank/DDBJ whole genome shotgun (WGS) entry which is preliminary data.</text>
</comment>
<dbReference type="Proteomes" id="UP001497497">
    <property type="component" value="Unassembled WGS sequence"/>
</dbReference>
<dbReference type="EMBL" id="CAXITT010000751">
    <property type="protein sequence ID" value="CAL1545924.1"/>
    <property type="molecule type" value="Genomic_DNA"/>
</dbReference>
<sequence length="105" mass="11250">VSAPKPAPPPVPKVPKPPSKFCLQFQAVLNKRVVLLERNAVVTGLVLATVLMTTLNTKNPDVAQYTSVDPEDFSLGRNCVAFLKVEPAAPATFVDAYRSQMAGLS</sequence>
<name>A0AAV2IFU9_LYMST</name>
<reference evidence="1 2" key="1">
    <citation type="submission" date="2024-04" db="EMBL/GenBank/DDBJ databases">
        <authorList>
            <consortium name="Genoscope - CEA"/>
            <person name="William W."/>
        </authorList>
    </citation>
    <scope>NUCLEOTIDE SEQUENCE [LARGE SCALE GENOMIC DNA]</scope>
</reference>
<accession>A0AAV2IFU9</accession>
<feature type="non-terminal residue" evidence="1">
    <location>
        <position position="105"/>
    </location>
</feature>
<protein>
    <submittedName>
        <fullName evidence="1">Uncharacterized protein</fullName>
    </submittedName>
</protein>
<keyword evidence="2" id="KW-1185">Reference proteome</keyword>
<proteinExistence type="predicted"/>
<dbReference type="AlphaFoldDB" id="A0AAV2IFU9"/>
<evidence type="ECO:0000313" key="2">
    <source>
        <dbReference type="Proteomes" id="UP001497497"/>
    </source>
</evidence>
<organism evidence="1 2">
    <name type="scientific">Lymnaea stagnalis</name>
    <name type="common">Great pond snail</name>
    <name type="synonym">Helix stagnalis</name>
    <dbReference type="NCBI Taxonomy" id="6523"/>
    <lineage>
        <taxon>Eukaryota</taxon>
        <taxon>Metazoa</taxon>
        <taxon>Spiralia</taxon>
        <taxon>Lophotrochozoa</taxon>
        <taxon>Mollusca</taxon>
        <taxon>Gastropoda</taxon>
        <taxon>Heterobranchia</taxon>
        <taxon>Euthyneura</taxon>
        <taxon>Panpulmonata</taxon>
        <taxon>Hygrophila</taxon>
        <taxon>Lymnaeoidea</taxon>
        <taxon>Lymnaeidae</taxon>
        <taxon>Lymnaea</taxon>
    </lineage>
</organism>
<evidence type="ECO:0000313" key="1">
    <source>
        <dbReference type="EMBL" id="CAL1545924.1"/>
    </source>
</evidence>
<feature type="non-terminal residue" evidence="1">
    <location>
        <position position="1"/>
    </location>
</feature>